<dbReference type="FunFam" id="1.10.12.10:FF:000001">
    <property type="entry name" value="Probable enoyl-CoA hydratase, mitochondrial"/>
    <property type="match status" value="1"/>
</dbReference>
<evidence type="ECO:0000256" key="2">
    <source>
        <dbReference type="ARBA" id="ARBA00023239"/>
    </source>
</evidence>
<gene>
    <name evidence="3" type="ORF">ENO08_07145</name>
</gene>
<dbReference type="InterPro" id="IPR001753">
    <property type="entry name" value="Enoyl-CoA_hydra/iso"/>
</dbReference>
<organism evidence="3">
    <name type="scientific">Eiseniibacteriota bacterium</name>
    <dbReference type="NCBI Taxonomy" id="2212470"/>
    <lineage>
        <taxon>Bacteria</taxon>
        <taxon>Candidatus Eiseniibacteriota</taxon>
    </lineage>
</organism>
<dbReference type="GO" id="GO:0006635">
    <property type="term" value="P:fatty acid beta-oxidation"/>
    <property type="evidence" value="ECO:0007669"/>
    <property type="project" value="TreeGrafter"/>
</dbReference>
<dbReference type="GO" id="GO:0016836">
    <property type="term" value="F:hydro-lyase activity"/>
    <property type="evidence" value="ECO:0007669"/>
    <property type="project" value="UniProtKB-ARBA"/>
</dbReference>
<comment type="caution">
    <text evidence="3">The sequence shown here is derived from an EMBL/GenBank/DDBJ whole genome shotgun (WGS) entry which is preliminary data.</text>
</comment>
<dbReference type="PANTHER" id="PTHR11941">
    <property type="entry name" value="ENOYL-COA HYDRATASE-RELATED"/>
    <property type="match status" value="1"/>
</dbReference>
<dbReference type="Gene3D" id="3.90.226.10">
    <property type="entry name" value="2-enoyl-CoA Hydratase, Chain A, domain 1"/>
    <property type="match status" value="1"/>
</dbReference>
<dbReference type="Pfam" id="PF00378">
    <property type="entry name" value="ECH_1"/>
    <property type="match status" value="1"/>
</dbReference>
<accession>A0A7V2AVY6</accession>
<dbReference type="SUPFAM" id="SSF52096">
    <property type="entry name" value="ClpP/crotonase"/>
    <property type="match status" value="1"/>
</dbReference>
<protein>
    <submittedName>
        <fullName evidence="3">Enoyl-CoA hydratase</fullName>
    </submittedName>
</protein>
<proteinExistence type="inferred from homology"/>
<dbReference type="AlphaFoldDB" id="A0A7V2AVY6"/>
<sequence>MPYENLLVEKKDRIGRITINRPKKLNALNIETVVELSRAFAAMKEDSEVGVVVLTGSGEKSFAAGADIAELQKLDMQAGRGFAERGQALCTLIENLGKPVIAAINGFALGGGCELAMACTLRVAADTAKLGQPEINLGTIPGYGGTQRIARLVPRGVAMDLVLTGRIITATEALEIGLVNRVVPKEEFEQAVMELSTLLLGKPPFALKACIEAVLHGTEVTIDEGLRLEADLFAMTCATEDQKEGMKAFLEKRTAEFRGR</sequence>
<dbReference type="InterPro" id="IPR029045">
    <property type="entry name" value="ClpP/crotonase-like_dom_sf"/>
</dbReference>
<comment type="similarity">
    <text evidence="1">Belongs to the enoyl-CoA hydratase/isomerase family.</text>
</comment>
<reference evidence="3" key="1">
    <citation type="journal article" date="2020" name="mSystems">
        <title>Genome- and Community-Level Interaction Insights into Carbon Utilization and Element Cycling Functions of Hydrothermarchaeota in Hydrothermal Sediment.</title>
        <authorList>
            <person name="Zhou Z."/>
            <person name="Liu Y."/>
            <person name="Xu W."/>
            <person name="Pan J."/>
            <person name="Luo Z.H."/>
            <person name="Li M."/>
        </authorList>
    </citation>
    <scope>NUCLEOTIDE SEQUENCE [LARGE SCALE GENOMIC DNA]</scope>
    <source>
        <strain evidence="3">SpSt-1233</strain>
    </source>
</reference>
<dbReference type="Proteomes" id="UP000886069">
    <property type="component" value="Unassembled WGS sequence"/>
</dbReference>
<dbReference type="PANTHER" id="PTHR11941:SF54">
    <property type="entry name" value="ENOYL-COA HYDRATASE, MITOCHONDRIAL"/>
    <property type="match status" value="1"/>
</dbReference>
<evidence type="ECO:0000313" key="3">
    <source>
        <dbReference type="EMBL" id="HER44219.1"/>
    </source>
</evidence>
<dbReference type="EMBL" id="DSEC01000509">
    <property type="protein sequence ID" value="HER44219.1"/>
    <property type="molecule type" value="Genomic_DNA"/>
</dbReference>
<keyword evidence="2" id="KW-0456">Lyase</keyword>
<dbReference type="CDD" id="cd06558">
    <property type="entry name" value="crotonase-like"/>
    <property type="match status" value="1"/>
</dbReference>
<name>A0A7V2AVY6_UNCEI</name>
<dbReference type="InterPro" id="IPR014748">
    <property type="entry name" value="Enoyl-CoA_hydra_C"/>
</dbReference>
<dbReference type="FunFam" id="3.90.226.10:FF:000009">
    <property type="entry name" value="Carnitinyl-CoA dehydratase"/>
    <property type="match status" value="1"/>
</dbReference>
<dbReference type="Gene3D" id="1.10.12.10">
    <property type="entry name" value="Lyase 2-enoyl-coa Hydratase, Chain A, domain 2"/>
    <property type="match status" value="1"/>
</dbReference>
<evidence type="ECO:0000256" key="1">
    <source>
        <dbReference type="ARBA" id="ARBA00005254"/>
    </source>
</evidence>